<dbReference type="InterPro" id="IPR036236">
    <property type="entry name" value="Znf_C2H2_sf"/>
</dbReference>
<feature type="domain" description="C2H2-type" evidence="3">
    <location>
        <begin position="250"/>
        <end position="277"/>
    </location>
</feature>
<dbReference type="Gene3D" id="3.30.160.60">
    <property type="entry name" value="Classic Zinc Finger"/>
    <property type="match status" value="1"/>
</dbReference>
<dbReference type="GO" id="GO:0006355">
    <property type="term" value="P:regulation of DNA-templated transcription"/>
    <property type="evidence" value="ECO:0007669"/>
    <property type="project" value="InterPro"/>
</dbReference>
<dbReference type="SUPFAM" id="SSF57667">
    <property type="entry name" value="beta-beta-alpha zinc fingers"/>
    <property type="match status" value="1"/>
</dbReference>
<dbReference type="GO" id="GO:0008270">
    <property type="term" value="F:zinc ion binding"/>
    <property type="evidence" value="ECO:0007669"/>
    <property type="project" value="UniProtKB-KW"/>
</dbReference>
<dbReference type="KEGG" id="qsa:O6P43_001645"/>
<accession>A0AAD7QJF3</accession>
<keyword evidence="1" id="KW-0863">Zinc-finger</keyword>
<organism evidence="4 5">
    <name type="scientific">Quillaja saponaria</name>
    <name type="common">Soap bark tree</name>
    <dbReference type="NCBI Taxonomy" id="32244"/>
    <lineage>
        <taxon>Eukaryota</taxon>
        <taxon>Viridiplantae</taxon>
        <taxon>Streptophyta</taxon>
        <taxon>Embryophyta</taxon>
        <taxon>Tracheophyta</taxon>
        <taxon>Spermatophyta</taxon>
        <taxon>Magnoliopsida</taxon>
        <taxon>eudicotyledons</taxon>
        <taxon>Gunneridae</taxon>
        <taxon>Pentapetalae</taxon>
        <taxon>rosids</taxon>
        <taxon>fabids</taxon>
        <taxon>Fabales</taxon>
        <taxon>Quillajaceae</taxon>
        <taxon>Quillaja</taxon>
    </lineage>
</organism>
<dbReference type="Proteomes" id="UP001163823">
    <property type="component" value="Chromosome 1"/>
</dbReference>
<dbReference type="EMBL" id="JARAOO010000001">
    <property type="protein sequence ID" value="KAJ7982532.1"/>
    <property type="molecule type" value="Genomic_DNA"/>
</dbReference>
<dbReference type="InterPro" id="IPR013087">
    <property type="entry name" value="Znf_C2H2_type"/>
</dbReference>
<feature type="domain" description="C2H2-type" evidence="3">
    <location>
        <begin position="195"/>
        <end position="223"/>
    </location>
</feature>
<dbReference type="PANTHER" id="PTHR46326:SF10">
    <property type="entry name" value="C2H2 AND C2HC ZINC FINGER PROTEIN"/>
    <property type="match status" value="1"/>
</dbReference>
<sequence>MKQNKICKICERHFANGKAIGGHMRSHLAKFPLPPKPLPIPPSVESIHCSLPTPTPPSPTCFPSSSFSMSFHLKKDPMQCFRSPNHDLSASLSVNSDRESETELYQKNPTRRRSNRLRKSVLAEQPVSSISYTLTDDQEAAMCLIMLSRDKWPALNEAKEGNKNDLEDGFKVVIVDEEEDDKEVMLAPTSKRTKYQCETCKKVFQSYQALGGHRSTSHKKMKNPIKEKDVSKEEGRWRLGGDSIVDQKNFECPFCFAVFESGHALGEHKKVHYSVTSIDMANARNDAGSRFGEIYIDLNLPAPVEDGEIIHVVF</sequence>
<reference evidence="4 5" key="1">
    <citation type="journal article" date="2023" name="Science">
        <title>Elucidation of the pathway for biosynthesis of saponin adjuvants from the soapbark tree.</title>
        <authorList>
            <person name="Reed J."/>
            <person name="Orme A."/>
            <person name="El-Demerdash A."/>
            <person name="Owen C."/>
            <person name="Martin L.B.B."/>
            <person name="Misra R.C."/>
            <person name="Kikuchi S."/>
            <person name="Rejzek M."/>
            <person name="Martin A.C."/>
            <person name="Harkess A."/>
            <person name="Leebens-Mack J."/>
            <person name="Louveau T."/>
            <person name="Stephenson M.J."/>
            <person name="Osbourn A."/>
        </authorList>
    </citation>
    <scope>NUCLEOTIDE SEQUENCE [LARGE SCALE GENOMIC DNA]</scope>
    <source>
        <strain evidence="4">S10</strain>
    </source>
</reference>
<keyword evidence="1" id="KW-0479">Metal-binding</keyword>
<evidence type="ECO:0000313" key="5">
    <source>
        <dbReference type="Proteomes" id="UP001163823"/>
    </source>
</evidence>
<evidence type="ECO:0000256" key="1">
    <source>
        <dbReference type="PROSITE-ProRule" id="PRU00042"/>
    </source>
</evidence>
<dbReference type="PANTHER" id="PTHR46326">
    <property type="entry name" value="ZINC FINGER PROTEIN ZAT1-RELATED"/>
    <property type="match status" value="1"/>
</dbReference>
<comment type="caution">
    <text evidence="4">The sequence shown here is derived from an EMBL/GenBank/DDBJ whole genome shotgun (WGS) entry which is preliminary data.</text>
</comment>
<feature type="domain" description="C2H2-type" evidence="3">
    <location>
        <begin position="5"/>
        <end position="32"/>
    </location>
</feature>
<gene>
    <name evidence="4" type="ORF">O6P43_001645</name>
</gene>
<evidence type="ECO:0000313" key="4">
    <source>
        <dbReference type="EMBL" id="KAJ7982532.1"/>
    </source>
</evidence>
<dbReference type="PROSITE" id="PS00028">
    <property type="entry name" value="ZINC_FINGER_C2H2_1"/>
    <property type="match status" value="3"/>
</dbReference>
<dbReference type="InterPro" id="IPR044303">
    <property type="entry name" value="ZAT1/4/9"/>
</dbReference>
<proteinExistence type="predicted"/>
<feature type="region of interest" description="Disordered" evidence="2">
    <location>
        <begin position="91"/>
        <end position="116"/>
    </location>
</feature>
<dbReference type="Pfam" id="PF13912">
    <property type="entry name" value="zf-C2H2_6"/>
    <property type="match status" value="3"/>
</dbReference>
<dbReference type="AlphaFoldDB" id="A0AAD7QJF3"/>
<evidence type="ECO:0000259" key="3">
    <source>
        <dbReference type="PROSITE" id="PS50157"/>
    </source>
</evidence>
<keyword evidence="1" id="KW-0862">Zinc</keyword>
<name>A0AAD7QJF3_QUISA</name>
<protein>
    <submittedName>
        <fullName evidence="4">Zinc finger protein</fullName>
    </submittedName>
</protein>
<evidence type="ECO:0000256" key="2">
    <source>
        <dbReference type="SAM" id="MobiDB-lite"/>
    </source>
</evidence>
<dbReference type="PROSITE" id="PS50157">
    <property type="entry name" value="ZINC_FINGER_C2H2_2"/>
    <property type="match status" value="3"/>
</dbReference>
<keyword evidence="5" id="KW-1185">Reference proteome</keyword>
<dbReference type="SMART" id="SM00355">
    <property type="entry name" value="ZnF_C2H2"/>
    <property type="match status" value="3"/>
</dbReference>